<organism evidence="2 3">
    <name type="scientific">Maudiozyma exigua</name>
    <name type="common">Yeast</name>
    <name type="synonym">Kazachstania exigua</name>
    <dbReference type="NCBI Taxonomy" id="34358"/>
    <lineage>
        <taxon>Eukaryota</taxon>
        <taxon>Fungi</taxon>
        <taxon>Dikarya</taxon>
        <taxon>Ascomycota</taxon>
        <taxon>Saccharomycotina</taxon>
        <taxon>Saccharomycetes</taxon>
        <taxon>Saccharomycetales</taxon>
        <taxon>Saccharomycetaceae</taxon>
        <taxon>Maudiozyma</taxon>
    </lineage>
</organism>
<feature type="compositionally biased region" description="Polar residues" evidence="1">
    <location>
        <begin position="827"/>
        <end position="853"/>
    </location>
</feature>
<name>A0A9P6W613_MAUEX</name>
<reference evidence="2 3" key="1">
    <citation type="submission" date="2020-11" db="EMBL/GenBank/DDBJ databases">
        <title>Kefir isolates.</title>
        <authorList>
            <person name="Marcisauskas S."/>
            <person name="Kim Y."/>
            <person name="Blasche S."/>
        </authorList>
    </citation>
    <scope>NUCLEOTIDE SEQUENCE [LARGE SCALE GENOMIC DNA]</scope>
    <source>
        <strain evidence="2 3">OG2</strain>
    </source>
</reference>
<keyword evidence="3" id="KW-1185">Reference proteome</keyword>
<dbReference type="EMBL" id="PUHR01000131">
    <property type="protein sequence ID" value="KAG0663426.1"/>
    <property type="molecule type" value="Genomic_DNA"/>
</dbReference>
<gene>
    <name evidence="2" type="ORF">C6P45_000843</name>
</gene>
<dbReference type="OrthoDB" id="9994419at2759"/>
<accession>A0A9P6W613</accession>
<dbReference type="InterPro" id="IPR032675">
    <property type="entry name" value="LRR_dom_sf"/>
</dbReference>
<dbReference type="SUPFAM" id="SSF52047">
    <property type="entry name" value="RNI-like"/>
    <property type="match status" value="1"/>
</dbReference>
<evidence type="ECO:0000313" key="2">
    <source>
        <dbReference type="EMBL" id="KAG0663426.1"/>
    </source>
</evidence>
<sequence length="910" mass="104267">MSTDHIPTNVPPEIVYEILTYQFRDYMNNDQPSTSEKFNENLRNFLRSNLTVNKTFYHICRILIYKYCNLTTAKRFHSLLNTITIEPELRNIIQVADFQELTSIGLGRTGEMNKQIKNLTNHTLLKFLKLTKGNLREFLACEHIQDDLDDKIIHFLLKPGKVLSILDFCGCSGPNFTKSFILALRKLYEQSYSANNSNSNLIDDDNISIASFSTINSVDLNEIEDEDFHFAPDDMNINVTPLECNYQITCLGLNDCTDLPNFVLGKLLKLLPDLQKLDLARTSIDDNILINAIPHWKNLSHLSLGNCSQITPRAILEFFSHHPAVTDENNDATLEWLNVGTISNSSSWTEVHVMFFLKKLCQFGHNKTLEYLNINGLPIHVANETNNNNNNNNRPPLSRTNSSTRVLNFDNRNYESVIKTKYYYQCTDTLTFIKLNFPNLKSLSIRGNNIPIPHLVKFLAPMNESDASLEIFKDIKKHQQIKFLNISNNSYINKWSIQDPSIISSSECLVALEVSFEAWQQIEKSNSNNEMVIMKYDKETNRTSSIKWKCYIDSSYGRRYWLYKTDKYLNREDINSRETSLTKYDSQGNKIIEIFKQPDFLKFAQSKISLSCGLVTKSSYRRKHCYRDIKPPISQFLTRNGGIAFGNTFSPIVRPPLPTGGWRIMPEDNDTNESDLDMSNSENDVTLLSNDNLDGIRNEDPLSSGNVTMDGGRPPLLNHDSSGNALFWDRSMHDIPTLASMGSHGGPIGSMRPPNTTATRPLVTPMGITPNNITMGNAVDITGESDNEYLNNPELQRRRSELQLGFTRAHLHNNHSHGHNYRNRTPQGLSNRMNHSGPSTTSLVGKKNNSFTNTRRKSNNYYYTHPDEFLYDPTDDVTSYRYKLHLAQVHEYRTFGCVERGMYRYYSLKM</sequence>
<comment type="caution">
    <text evidence="2">The sequence shown here is derived from an EMBL/GenBank/DDBJ whole genome shotgun (WGS) entry which is preliminary data.</text>
</comment>
<protein>
    <submittedName>
        <fullName evidence="2">Uncharacterized protein</fullName>
    </submittedName>
</protein>
<dbReference type="Proteomes" id="UP000750334">
    <property type="component" value="Unassembled WGS sequence"/>
</dbReference>
<dbReference type="Gene3D" id="3.80.10.10">
    <property type="entry name" value="Ribonuclease Inhibitor"/>
    <property type="match status" value="1"/>
</dbReference>
<evidence type="ECO:0000313" key="3">
    <source>
        <dbReference type="Proteomes" id="UP000750334"/>
    </source>
</evidence>
<feature type="region of interest" description="Disordered" evidence="1">
    <location>
        <begin position="827"/>
        <end position="858"/>
    </location>
</feature>
<dbReference type="AlphaFoldDB" id="A0A9P6W613"/>
<evidence type="ECO:0000256" key="1">
    <source>
        <dbReference type="SAM" id="MobiDB-lite"/>
    </source>
</evidence>
<proteinExistence type="predicted"/>